<proteinExistence type="predicted"/>
<reference evidence="2 3" key="1">
    <citation type="submission" date="2017-02" db="EMBL/GenBank/DDBJ databases">
        <authorList>
            <person name="Peterson S.W."/>
        </authorList>
    </citation>
    <scope>NUCLEOTIDE SEQUENCE [LARGE SCALE GENOMIC DNA]</scope>
    <source>
        <strain evidence="3">type strain: NCCB 100098</strain>
    </source>
</reference>
<dbReference type="PANTHER" id="PTHR37023:SF1">
    <property type="entry name" value="ISSOD25 TRANSPOSASE TNPA_ISSOD25"/>
    <property type="match status" value="1"/>
</dbReference>
<name>A0A1T5I5M8_9GAMM</name>
<evidence type="ECO:0000313" key="3">
    <source>
        <dbReference type="Proteomes" id="UP000189966"/>
    </source>
</evidence>
<dbReference type="GO" id="GO:0004803">
    <property type="term" value="F:transposase activity"/>
    <property type="evidence" value="ECO:0007669"/>
    <property type="project" value="InterPro"/>
</dbReference>
<dbReference type="GO" id="GO:0003677">
    <property type="term" value="F:DNA binding"/>
    <property type="evidence" value="ECO:0007669"/>
    <property type="project" value="InterPro"/>
</dbReference>
<dbReference type="InterPro" id="IPR007069">
    <property type="entry name" value="Transposase_32"/>
</dbReference>
<sequence length="167" mass="19153">MVAPTLIVLMRNGYVIPVRVSCARHCGQKATECWITVINSILPDCKYRHITFTMPKEFWIIFQYNRALLNHLFSLSANTLISLAKKRGLTVSIFAALHTYGRQINFNCHIHLSIAEFGLNQQGKLKTFSFKFGLLMKQWRYGGINLLRTHYPILILPPELKTEGTSL</sequence>
<organism evidence="2 3">
    <name type="scientific">Photobacterium piscicola</name>
    <dbReference type="NCBI Taxonomy" id="1378299"/>
    <lineage>
        <taxon>Bacteria</taxon>
        <taxon>Pseudomonadati</taxon>
        <taxon>Pseudomonadota</taxon>
        <taxon>Gammaproteobacteria</taxon>
        <taxon>Vibrionales</taxon>
        <taxon>Vibrionaceae</taxon>
        <taxon>Photobacterium</taxon>
    </lineage>
</organism>
<evidence type="ECO:0000259" key="1">
    <source>
        <dbReference type="Pfam" id="PF04986"/>
    </source>
</evidence>
<dbReference type="Pfam" id="PF04986">
    <property type="entry name" value="Y2_Tnp"/>
    <property type="match status" value="1"/>
</dbReference>
<feature type="domain" description="Transposase IS801/IS1294" evidence="1">
    <location>
        <begin position="93"/>
        <end position="141"/>
    </location>
</feature>
<protein>
    <submittedName>
        <fullName evidence="2">Putative transposase</fullName>
    </submittedName>
</protein>
<accession>A0A1T5I5M8</accession>
<dbReference type="AlphaFoldDB" id="A0A1T5I5M8"/>
<dbReference type="PANTHER" id="PTHR37023">
    <property type="entry name" value="TRANSPOSASE"/>
    <property type="match status" value="1"/>
</dbReference>
<dbReference type="Proteomes" id="UP000189966">
    <property type="component" value="Unassembled WGS sequence"/>
</dbReference>
<dbReference type="GO" id="GO:0006313">
    <property type="term" value="P:DNA transposition"/>
    <property type="evidence" value="ECO:0007669"/>
    <property type="project" value="InterPro"/>
</dbReference>
<gene>
    <name evidence="2" type="ORF">CZ809_03855</name>
</gene>
<evidence type="ECO:0000313" key="2">
    <source>
        <dbReference type="EMBL" id="SKC34243.1"/>
    </source>
</evidence>
<dbReference type="EMBL" id="FUZI01000014">
    <property type="protein sequence ID" value="SKC34243.1"/>
    <property type="molecule type" value="Genomic_DNA"/>
</dbReference>